<accession>A0A9P5PBE2</accession>
<sequence>MFTANQTTEAPEWRVMVEAFELGQSEENPFSMPHLGVTVLDVQLEFAAEEKAKAQADQDANVQDQVDIGQVIPAQYIFIMLEVKDQQCQLCSEIAKIQKPLKTQLASFTHHHTRLKQQINWIHSLQHHHCPAAIQSLATEVPTVDTNGQPLPAPEAEELTLMFLSEMSEDICPGTLAKIEQCYCDAQCSTSLDELCHRLLVKQQLYTYKTVNARKQKTSM</sequence>
<reference evidence="1" key="1">
    <citation type="submission" date="2020-11" db="EMBL/GenBank/DDBJ databases">
        <authorList>
            <consortium name="DOE Joint Genome Institute"/>
            <person name="Ahrendt S."/>
            <person name="Riley R."/>
            <person name="Andreopoulos W."/>
            <person name="Labutti K."/>
            <person name="Pangilinan J."/>
            <person name="Ruiz-Duenas F.J."/>
            <person name="Barrasa J.M."/>
            <person name="Sanchez-Garcia M."/>
            <person name="Camarero S."/>
            <person name="Miyauchi S."/>
            <person name="Serrano A."/>
            <person name="Linde D."/>
            <person name="Babiker R."/>
            <person name="Drula E."/>
            <person name="Ayuso-Fernandez I."/>
            <person name="Pacheco R."/>
            <person name="Padilla G."/>
            <person name="Ferreira P."/>
            <person name="Barriuso J."/>
            <person name="Kellner H."/>
            <person name="Castanera R."/>
            <person name="Alfaro M."/>
            <person name="Ramirez L."/>
            <person name="Pisabarro A.G."/>
            <person name="Kuo A."/>
            <person name="Tritt A."/>
            <person name="Lipzen A."/>
            <person name="He G."/>
            <person name="Yan M."/>
            <person name="Ng V."/>
            <person name="Cullen D."/>
            <person name="Martin F."/>
            <person name="Rosso M.-N."/>
            <person name="Henrissat B."/>
            <person name="Hibbett D."/>
            <person name="Martinez A.T."/>
            <person name="Grigoriev I.V."/>
        </authorList>
    </citation>
    <scope>NUCLEOTIDE SEQUENCE</scope>
    <source>
        <strain evidence="1">AH 40177</strain>
    </source>
</reference>
<protein>
    <submittedName>
        <fullName evidence="1">Uncharacterized protein</fullName>
    </submittedName>
</protein>
<dbReference type="OrthoDB" id="3257768at2759"/>
<keyword evidence="2" id="KW-1185">Reference proteome</keyword>
<evidence type="ECO:0000313" key="2">
    <source>
        <dbReference type="Proteomes" id="UP000772434"/>
    </source>
</evidence>
<name>A0A9P5PBE2_9AGAR</name>
<organism evidence="1 2">
    <name type="scientific">Rhodocollybia butyracea</name>
    <dbReference type="NCBI Taxonomy" id="206335"/>
    <lineage>
        <taxon>Eukaryota</taxon>
        <taxon>Fungi</taxon>
        <taxon>Dikarya</taxon>
        <taxon>Basidiomycota</taxon>
        <taxon>Agaricomycotina</taxon>
        <taxon>Agaricomycetes</taxon>
        <taxon>Agaricomycetidae</taxon>
        <taxon>Agaricales</taxon>
        <taxon>Marasmiineae</taxon>
        <taxon>Omphalotaceae</taxon>
        <taxon>Rhodocollybia</taxon>
    </lineage>
</organism>
<dbReference type="Proteomes" id="UP000772434">
    <property type="component" value="Unassembled WGS sequence"/>
</dbReference>
<dbReference type="EMBL" id="JADNRY010000171">
    <property type="protein sequence ID" value="KAF9062474.1"/>
    <property type="molecule type" value="Genomic_DNA"/>
</dbReference>
<dbReference type="AlphaFoldDB" id="A0A9P5PBE2"/>
<proteinExistence type="predicted"/>
<gene>
    <name evidence="1" type="ORF">BDP27DRAFT_1368800</name>
</gene>
<evidence type="ECO:0000313" key="1">
    <source>
        <dbReference type="EMBL" id="KAF9062474.1"/>
    </source>
</evidence>
<comment type="caution">
    <text evidence="1">The sequence shown here is derived from an EMBL/GenBank/DDBJ whole genome shotgun (WGS) entry which is preliminary data.</text>
</comment>